<sequence length="72" mass="7796">MENGNINITEETTLKKPLTVSITDDKAAIALSASINAEQSQLIRVPLTSFQEQGLDINSVDVALDGFKKGYE</sequence>
<evidence type="ECO:0000313" key="2">
    <source>
        <dbReference type="Proteomes" id="UP000031278"/>
    </source>
</evidence>
<dbReference type="EMBL" id="JWLZ01000176">
    <property type="protein sequence ID" value="KHT62518.1"/>
    <property type="molecule type" value="Genomic_DNA"/>
</dbReference>
<proteinExistence type="predicted"/>
<organism evidence="1 2">
    <name type="scientific">Photobacterium gaetbulicola</name>
    <dbReference type="NCBI Taxonomy" id="1295392"/>
    <lineage>
        <taxon>Bacteria</taxon>
        <taxon>Pseudomonadati</taxon>
        <taxon>Pseudomonadota</taxon>
        <taxon>Gammaproteobacteria</taxon>
        <taxon>Vibrionales</taxon>
        <taxon>Vibrionaceae</taxon>
        <taxon>Photobacterium</taxon>
    </lineage>
</organism>
<evidence type="ECO:0000313" key="1">
    <source>
        <dbReference type="EMBL" id="KHT62518.1"/>
    </source>
</evidence>
<dbReference type="RefSeq" id="WP_039464924.1">
    <property type="nucleotide sequence ID" value="NZ_JWLZ01000176.1"/>
</dbReference>
<gene>
    <name evidence="1" type="ORF">RJ45_17020</name>
</gene>
<accession>A0A0B9G1B6</accession>
<name>A0A0B9G1B6_9GAMM</name>
<reference evidence="1 2" key="1">
    <citation type="submission" date="2014-12" db="EMBL/GenBank/DDBJ databases">
        <title>Genome sequencing of Photobacterium gaetbulicola AD005a.</title>
        <authorList>
            <person name="Adrian T.G.S."/>
            <person name="Chan K.G."/>
        </authorList>
    </citation>
    <scope>NUCLEOTIDE SEQUENCE [LARGE SCALE GENOMIC DNA]</scope>
    <source>
        <strain evidence="1 2">AD005a</strain>
    </source>
</reference>
<protein>
    <submittedName>
        <fullName evidence="1">Uncharacterized protein</fullName>
    </submittedName>
</protein>
<dbReference type="AlphaFoldDB" id="A0A0B9G1B6"/>
<dbReference type="Proteomes" id="UP000031278">
    <property type="component" value="Unassembled WGS sequence"/>
</dbReference>
<comment type="caution">
    <text evidence="1">The sequence shown here is derived from an EMBL/GenBank/DDBJ whole genome shotgun (WGS) entry which is preliminary data.</text>
</comment>